<dbReference type="InterPro" id="IPR016156">
    <property type="entry name" value="FAD/NAD-linked_Rdtase_dimer_sf"/>
</dbReference>
<keyword evidence="4 11" id="KW-0560">Oxidoreductase</keyword>
<dbReference type="AlphaFoldDB" id="A0A7J6R9Y2"/>
<evidence type="ECO:0000256" key="10">
    <source>
        <dbReference type="PIRSR" id="PIRSR000350-4"/>
    </source>
</evidence>
<comment type="similarity">
    <text evidence="1 11">Belongs to the class-I pyridine nucleotide-disulfide oxidoreductase family.</text>
</comment>
<dbReference type="GO" id="GO:0050660">
    <property type="term" value="F:flavin adenine dinucleotide binding"/>
    <property type="evidence" value="ECO:0007669"/>
    <property type="project" value="TreeGrafter"/>
</dbReference>
<name>A0A7J6R9Y2_PEROL</name>
<feature type="binding site" evidence="9">
    <location>
        <position position="366"/>
    </location>
    <ligand>
        <name>FAD</name>
        <dbReference type="ChEBI" id="CHEBI:57692"/>
    </ligand>
</feature>
<dbReference type="PROSITE" id="PS00076">
    <property type="entry name" value="PYRIDINE_REDOX_1"/>
    <property type="match status" value="1"/>
</dbReference>
<evidence type="ECO:0000256" key="11">
    <source>
        <dbReference type="RuleBase" id="RU003691"/>
    </source>
</evidence>
<dbReference type="PRINTS" id="PR00411">
    <property type="entry name" value="PNDRDTASEI"/>
</dbReference>
<feature type="domain" description="Pyridine nucleotide-disulphide oxidoreductase dimerisation" evidence="12">
    <location>
        <begin position="406"/>
        <end position="514"/>
    </location>
</feature>
<keyword evidence="2 11" id="KW-0285">Flavoprotein</keyword>
<feature type="binding site" evidence="9">
    <location>
        <position position="324"/>
    </location>
    <ligand>
        <name>NAD(+)</name>
        <dbReference type="ChEBI" id="CHEBI:57540"/>
    </ligand>
</feature>
<dbReference type="PANTHER" id="PTHR22912:SF151">
    <property type="entry name" value="DIHYDROLIPOYL DEHYDROGENASE, MITOCHONDRIAL"/>
    <property type="match status" value="1"/>
</dbReference>
<dbReference type="FunFam" id="3.30.390.30:FF:000001">
    <property type="entry name" value="Dihydrolipoyl dehydrogenase"/>
    <property type="match status" value="1"/>
</dbReference>
<keyword evidence="3 9" id="KW-0274">FAD</keyword>
<proteinExistence type="inferred from homology"/>
<protein>
    <recommendedName>
        <fullName evidence="16">Dihydrolipoyl dehydrogenase</fullName>
    </recommendedName>
</protein>
<feature type="binding site" evidence="9">
    <location>
        <position position="73"/>
    </location>
    <ligand>
        <name>FAD</name>
        <dbReference type="ChEBI" id="CHEBI:57692"/>
    </ligand>
</feature>
<evidence type="ECO:0000256" key="3">
    <source>
        <dbReference type="ARBA" id="ARBA00022827"/>
    </source>
</evidence>
<sequence>MATPLLLGPKSIRATVRLFSTASRAFDVAVIGGGPGGYVSAIKAAQLGLKTAIIEKRPALGGTCLNIGCIPSKCLLHSSHEYSALKNGSSLKKIGVKVDTSSAAADLTAMHRHRTRTVQMLTKGVKGLMDKNGVLDGSYPFVADQIPPKAWRAYCSFVTQFEGLGRFTSPDTIEVDMDGGGSESLQAKHYVVATGSDSSSLPFLKVDGDVVVTSTEALEFTEVPESMAVIGGGVIGLELGSVWARLGSKVTVVEYMPHILPTADLDVSQALQKSLQRHEKMDFHVGTGVTSAEVKDGHAKLTLKGADGTDKGTLEVQKVLVAVGRRPYTEGLDLNRAGVAADSRTGMIEVNDNLQTNVPNIWAIGDVVRGPMLAHKAEDEGFAVAEKIHALLNKGKDPSHINYDSIPSVVYTHPEVAWVGKTEGDCKKAGVDYKVGVFPYAASGRAKCVDSTEGFVKVVSRKEDDKLLGACIVHASAGELIHPFVLAINYGASSEDVARTCFAHPTLSEAVREASMITAFGKAIHI</sequence>
<dbReference type="GO" id="GO:0005739">
    <property type="term" value="C:mitochondrion"/>
    <property type="evidence" value="ECO:0007669"/>
    <property type="project" value="TreeGrafter"/>
</dbReference>
<dbReference type="PIRSF" id="PIRSF000350">
    <property type="entry name" value="Mercury_reductase_MerA"/>
    <property type="match status" value="1"/>
</dbReference>
<evidence type="ECO:0008006" key="16">
    <source>
        <dbReference type="Google" id="ProtNLM"/>
    </source>
</evidence>
<dbReference type="PRINTS" id="PR00368">
    <property type="entry name" value="FADPNR"/>
</dbReference>
<dbReference type="SUPFAM" id="SSF55424">
    <property type="entry name" value="FAD/NAD-linked reductases, dimerisation (C-terminal) domain"/>
    <property type="match status" value="1"/>
</dbReference>
<feature type="binding site" evidence="9">
    <location>
        <begin position="372"/>
        <end position="375"/>
    </location>
    <ligand>
        <name>FAD</name>
        <dbReference type="ChEBI" id="CHEBI:57692"/>
    </ligand>
</feature>
<feature type="disulfide bond" description="Redox-active" evidence="10">
    <location>
        <begin position="64"/>
        <end position="69"/>
    </location>
</feature>
<evidence type="ECO:0000313" key="15">
    <source>
        <dbReference type="Proteomes" id="UP000574390"/>
    </source>
</evidence>
<evidence type="ECO:0000256" key="1">
    <source>
        <dbReference type="ARBA" id="ARBA00007532"/>
    </source>
</evidence>
<feature type="binding site" evidence="9">
    <location>
        <begin position="231"/>
        <end position="238"/>
    </location>
    <ligand>
        <name>NAD(+)</name>
        <dbReference type="ChEBI" id="CHEBI:57540"/>
    </ligand>
</feature>
<dbReference type="InterPro" id="IPR036188">
    <property type="entry name" value="FAD/NAD-bd_sf"/>
</dbReference>
<keyword evidence="5 9" id="KW-0520">NAD</keyword>
<accession>A0A7J6R9Y2</accession>
<evidence type="ECO:0000256" key="8">
    <source>
        <dbReference type="PIRSR" id="PIRSR000350-2"/>
    </source>
</evidence>
<dbReference type="GO" id="GO:0004148">
    <property type="term" value="F:dihydrolipoyl dehydrogenase (NADH) activity"/>
    <property type="evidence" value="ECO:0007669"/>
    <property type="project" value="TreeGrafter"/>
</dbReference>
<dbReference type="GO" id="GO:0006103">
    <property type="term" value="P:2-oxoglutarate metabolic process"/>
    <property type="evidence" value="ECO:0007669"/>
    <property type="project" value="TreeGrafter"/>
</dbReference>
<evidence type="ECO:0000256" key="2">
    <source>
        <dbReference type="ARBA" id="ARBA00022630"/>
    </source>
</evidence>
<dbReference type="Gene3D" id="3.30.390.30">
    <property type="match status" value="1"/>
</dbReference>
<dbReference type="SUPFAM" id="SSF51905">
    <property type="entry name" value="FAD/NAD(P)-binding domain"/>
    <property type="match status" value="1"/>
</dbReference>
<dbReference type="InterPro" id="IPR012999">
    <property type="entry name" value="Pyr_OxRdtase_I_AS"/>
</dbReference>
<feature type="domain" description="FAD/NAD(P)-binding" evidence="13">
    <location>
        <begin position="26"/>
        <end position="381"/>
    </location>
</feature>
<evidence type="ECO:0000259" key="13">
    <source>
        <dbReference type="Pfam" id="PF07992"/>
    </source>
</evidence>
<keyword evidence="6" id="KW-1015">Disulfide bond</keyword>
<evidence type="ECO:0000256" key="5">
    <source>
        <dbReference type="ARBA" id="ARBA00023027"/>
    </source>
</evidence>
<dbReference type="Pfam" id="PF02852">
    <property type="entry name" value="Pyr_redox_dim"/>
    <property type="match status" value="1"/>
</dbReference>
<feature type="active site" description="Proton acceptor" evidence="8">
    <location>
        <position position="504"/>
    </location>
</feature>
<dbReference type="PANTHER" id="PTHR22912">
    <property type="entry name" value="DISULFIDE OXIDOREDUCTASE"/>
    <property type="match status" value="1"/>
</dbReference>
<evidence type="ECO:0000256" key="4">
    <source>
        <dbReference type="ARBA" id="ARBA00023002"/>
    </source>
</evidence>
<evidence type="ECO:0000256" key="6">
    <source>
        <dbReference type="ARBA" id="ARBA00023157"/>
    </source>
</evidence>
<evidence type="ECO:0000313" key="14">
    <source>
        <dbReference type="EMBL" id="KAF4717337.1"/>
    </source>
</evidence>
<feature type="binding site" evidence="9">
    <location>
        <position position="254"/>
    </location>
    <ligand>
        <name>NAD(+)</name>
        <dbReference type="ChEBI" id="CHEBI:57540"/>
    </ligand>
</feature>
<dbReference type="InterPro" id="IPR004099">
    <property type="entry name" value="Pyr_nucl-diS_OxRdtase_dimer"/>
</dbReference>
<comment type="cofactor">
    <cofactor evidence="9">
        <name>FAD</name>
        <dbReference type="ChEBI" id="CHEBI:57692"/>
    </cofactor>
    <text evidence="9">Binds 1 FAD per subunit.</text>
</comment>
<feature type="binding site" evidence="9">
    <location>
        <begin position="194"/>
        <end position="196"/>
    </location>
    <ligand>
        <name>FAD</name>
        <dbReference type="ChEBI" id="CHEBI:57692"/>
    </ligand>
</feature>
<dbReference type="EMBL" id="JABANM010023772">
    <property type="protein sequence ID" value="KAF4717337.1"/>
    <property type="molecule type" value="Genomic_DNA"/>
</dbReference>
<organism evidence="14 15">
    <name type="scientific">Perkinsus olseni</name>
    <name type="common">Perkinsus atlanticus</name>
    <dbReference type="NCBI Taxonomy" id="32597"/>
    <lineage>
        <taxon>Eukaryota</taxon>
        <taxon>Sar</taxon>
        <taxon>Alveolata</taxon>
        <taxon>Perkinsozoa</taxon>
        <taxon>Perkinsea</taxon>
        <taxon>Perkinsida</taxon>
        <taxon>Perkinsidae</taxon>
        <taxon>Perkinsus</taxon>
    </lineage>
</organism>
<reference evidence="14 15" key="1">
    <citation type="submission" date="2020-04" db="EMBL/GenBank/DDBJ databases">
        <title>Perkinsus olseni comparative genomics.</title>
        <authorList>
            <person name="Bogema D.R."/>
        </authorList>
    </citation>
    <scope>NUCLEOTIDE SEQUENCE [LARGE SCALE GENOMIC DNA]</scope>
    <source>
        <strain evidence="14">ATCC PRA-205</strain>
    </source>
</reference>
<evidence type="ECO:0000256" key="9">
    <source>
        <dbReference type="PIRSR" id="PIRSR000350-3"/>
    </source>
</evidence>
<evidence type="ECO:0000256" key="7">
    <source>
        <dbReference type="ARBA" id="ARBA00023284"/>
    </source>
</evidence>
<dbReference type="GO" id="GO:0045252">
    <property type="term" value="C:oxoglutarate dehydrogenase complex"/>
    <property type="evidence" value="ECO:0007669"/>
    <property type="project" value="TreeGrafter"/>
</dbReference>
<keyword evidence="9" id="KW-0547">Nucleotide-binding</keyword>
<dbReference type="InterPro" id="IPR050151">
    <property type="entry name" value="Class-I_Pyr_Nuc-Dis_Oxidored"/>
</dbReference>
<dbReference type="Proteomes" id="UP000574390">
    <property type="component" value="Unassembled WGS sequence"/>
</dbReference>
<keyword evidence="7 11" id="KW-0676">Redox-active center</keyword>
<evidence type="ECO:0000259" key="12">
    <source>
        <dbReference type="Pfam" id="PF02852"/>
    </source>
</evidence>
<dbReference type="Gene3D" id="3.50.50.60">
    <property type="entry name" value="FAD/NAD(P)-binding domain"/>
    <property type="match status" value="2"/>
</dbReference>
<dbReference type="InterPro" id="IPR023753">
    <property type="entry name" value="FAD/NAD-binding_dom"/>
</dbReference>
<dbReference type="Pfam" id="PF07992">
    <property type="entry name" value="Pyr_redox_2"/>
    <property type="match status" value="1"/>
</dbReference>
<gene>
    <name evidence="14" type="ORF">FOZ62_001976</name>
</gene>
<feature type="binding site" evidence="9">
    <location>
        <position position="165"/>
    </location>
    <ligand>
        <name>FAD</name>
        <dbReference type="ChEBI" id="CHEBI:57692"/>
    </ligand>
</feature>
<comment type="caution">
    <text evidence="14">The sequence shown here is derived from an EMBL/GenBank/DDBJ whole genome shotgun (WGS) entry which is preliminary data.</text>
</comment>
<dbReference type="InterPro" id="IPR001100">
    <property type="entry name" value="Pyr_nuc-diS_OxRdtase"/>
</dbReference>